<comment type="catalytic activity">
    <reaction evidence="1">
        <text>ATP + protein L-histidine = ADP + protein N-phospho-L-histidine.</text>
        <dbReference type="EC" id="2.7.13.3"/>
    </reaction>
</comment>
<dbReference type="SMART" id="SM00388">
    <property type="entry name" value="HisKA"/>
    <property type="match status" value="1"/>
</dbReference>
<dbReference type="InterPro" id="IPR004358">
    <property type="entry name" value="Sig_transdc_His_kin-like_C"/>
</dbReference>
<keyword evidence="3" id="KW-0597">Phosphoprotein</keyword>
<evidence type="ECO:0000259" key="10">
    <source>
        <dbReference type="PROSITE" id="PS50112"/>
    </source>
</evidence>
<dbReference type="Gene3D" id="1.10.287.130">
    <property type="match status" value="1"/>
</dbReference>
<feature type="domain" description="Histidine kinase" evidence="9">
    <location>
        <begin position="382"/>
        <end position="596"/>
    </location>
</feature>
<dbReference type="PROSITE" id="PS50113">
    <property type="entry name" value="PAC"/>
    <property type="match status" value="1"/>
</dbReference>
<keyword evidence="13" id="KW-1185">Reference proteome</keyword>
<dbReference type="InterPro" id="IPR013656">
    <property type="entry name" value="PAS_4"/>
</dbReference>
<dbReference type="Pfam" id="PF02518">
    <property type="entry name" value="HATPase_c"/>
    <property type="match status" value="1"/>
</dbReference>
<keyword evidence="8" id="KW-1133">Transmembrane helix</keyword>
<dbReference type="OrthoDB" id="1269247at2"/>
<proteinExistence type="predicted"/>
<dbReference type="SMART" id="SM00091">
    <property type="entry name" value="PAS"/>
    <property type="match status" value="1"/>
</dbReference>
<dbReference type="AlphaFoldDB" id="A0A1I2GVW4"/>
<evidence type="ECO:0000256" key="5">
    <source>
        <dbReference type="ARBA" id="ARBA00022777"/>
    </source>
</evidence>
<feature type="domain" description="PAC" evidence="11">
    <location>
        <begin position="318"/>
        <end position="371"/>
    </location>
</feature>
<protein>
    <recommendedName>
        <fullName evidence="2">histidine kinase</fullName>
        <ecNumber evidence="2">2.7.13.3</ecNumber>
    </recommendedName>
</protein>
<accession>A0A1I2GVW4</accession>
<feature type="transmembrane region" description="Helical" evidence="8">
    <location>
        <begin position="58"/>
        <end position="77"/>
    </location>
</feature>
<dbReference type="CDD" id="cd00082">
    <property type="entry name" value="HisKA"/>
    <property type="match status" value="1"/>
</dbReference>
<dbReference type="Gene3D" id="3.30.450.20">
    <property type="entry name" value="PAS domain"/>
    <property type="match status" value="1"/>
</dbReference>
<feature type="transmembrane region" description="Helical" evidence="8">
    <location>
        <begin position="30"/>
        <end position="51"/>
    </location>
</feature>
<dbReference type="InterPro" id="IPR000014">
    <property type="entry name" value="PAS"/>
</dbReference>
<dbReference type="RefSeq" id="WP_091545556.1">
    <property type="nucleotide sequence ID" value="NZ_FONY01000020.1"/>
</dbReference>
<dbReference type="EC" id="2.7.13.3" evidence="2"/>
<dbReference type="InterPro" id="IPR036097">
    <property type="entry name" value="HisK_dim/P_sf"/>
</dbReference>
<dbReference type="STRING" id="1003.SAMN04488541_102022"/>
<keyword evidence="4" id="KW-0808">Transferase</keyword>
<dbReference type="InterPro" id="IPR003661">
    <property type="entry name" value="HisK_dim/P_dom"/>
</dbReference>
<dbReference type="InterPro" id="IPR005467">
    <property type="entry name" value="His_kinase_dom"/>
</dbReference>
<dbReference type="Proteomes" id="UP000199513">
    <property type="component" value="Unassembled WGS sequence"/>
</dbReference>
<dbReference type="SUPFAM" id="SSF55874">
    <property type="entry name" value="ATPase domain of HSP90 chaperone/DNA topoisomerase II/histidine kinase"/>
    <property type="match status" value="1"/>
</dbReference>
<keyword evidence="5" id="KW-0418">Kinase</keyword>
<dbReference type="SUPFAM" id="SSF47384">
    <property type="entry name" value="Homodimeric domain of signal transducing histidine kinase"/>
    <property type="match status" value="1"/>
</dbReference>
<dbReference type="PANTHER" id="PTHR43711:SF26">
    <property type="entry name" value="SENSOR HISTIDINE KINASE RCSC"/>
    <property type="match status" value="1"/>
</dbReference>
<dbReference type="SMART" id="SM00387">
    <property type="entry name" value="HATPase_c"/>
    <property type="match status" value="1"/>
</dbReference>
<gene>
    <name evidence="12" type="ORF">SAMN04488541_102022</name>
</gene>
<evidence type="ECO:0000313" key="12">
    <source>
        <dbReference type="EMBL" id="SFF20766.1"/>
    </source>
</evidence>
<dbReference type="GO" id="GO:0000155">
    <property type="term" value="F:phosphorelay sensor kinase activity"/>
    <property type="evidence" value="ECO:0007669"/>
    <property type="project" value="InterPro"/>
</dbReference>
<keyword evidence="6" id="KW-0902">Two-component regulatory system</keyword>
<feature type="domain" description="PAS" evidence="10">
    <location>
        <begin position="246"/>
        <end position="316"/>
    </location>
</feature>
<dbReference type="PANTHER" id="PTHR43711">
    <property type="entry name" value="TWO-COMPONENT HISTIDINE KINASE"/>
    <property type="match status" value="1"/>
</dbReference>
<dbReference type="EMBL" id="FONY01000020">
    <property type="protein sequence ID" value="SFF20766.1"/>
    <property type="molecule type" value="Genomic_DNA"/>
</dbReference>
<dbReference type="InterPro" id="IPR035965">
    <property type="entry name" value="PAS-like_dom_sf"/>
</dbReference>
<evidence type="ECO:0000256" key="4">
    <source>
        <dbReference type="ARBA" id="ARBA00022679"/>
    </source>
</evidence>
<evidence type="ECO:0000256" key="8">
    <source>
        <dbReference type="SAM" id="Phobius"/>
    </source>
</evidence>
<reference evidence="12 13" key="1">
    <citation type="submission" date="2016-10" db="EMBL/GenBank/DDBJ databases">
        <authorList>
            <person name="de Groot N.N."/>
        </authorList>
    </citation>
    <scope>NUCLEOTIDE SEQUENCE [LARGE SCALE GENOMIC DNA]</scope>
    <source>
        <strain>GEY</strain>
        <strain evidence="13">DSM 9560</strain>
    </source>
</reference>
<evidence type="ECO:0000256" key="2">
    <source>
        <dbReference type="ARBA" id="ARBA00012438"/>
    </source>
</evidence>
<evidence type="ECO:0000256" key="6">
    <source>
        <dbReference type="ARBA" id="ARBA00023012"/>
    </source>
</evidence>
<dbReference type="InterPro" id="IPR003594">
    <property type="entry name" value="HATPase_dom"/>
</dbReference>
<dbReference type="NCBIfam" id="TIGR00229">
    <property type="entry name" value="sensory_box"/>
    <property type="match status" value="1"/>
</dbReference>
<dbReference type="PROSITE" id="PS50112">
    <property type="entry name" value="PAS"/>
    <property type="match status" value="1"/>
</dbReference>
<evidence type="ECO:0000259" key="11">
    <source>
        <dbReference type="PROSITE" id="PS50113"/>
    </source>
</evidence>
<dbReference type="InterPro" id="IPR050736">
    <property type="entry name" value="Sensor_HK_Regulatory"/>
</dbReference>
<feature type="coiled-coil region" evidence="7">
    <location>
        <begin position="184"/>
        <end position="239"/>
    </location>
</feature>
<evidence type="ECO:0000256" key="7">
    <source>
        <dbReference type="SAM" id="Coils"/>
    </source>
</evidence>
<evidence type="ECO:0000256" key="3">
    <source>
        <dbReference type="ARBA" id="ARBA00022553"/>
    </source>
</evidence>
<organism evidence="12 13">
    <name type="scientific">Thermoflexibacter ruber</name>
    <dbReference type="NCBI Taxonomy" id="1003"/>
    <lineage>
        <taxon>Bacteria</taxon>
        <taxon>Pseudomonadati</taxon>
        <taxon>Bacteroidota</taxon>
        <taxon>Cytophagia</taxon>
        <taxon>Cytophagales</taxon>
        <taxon>Thermoflexibacteraceae</taxon>
        <taxon>Thermoflexibacter</taxon>
    </lineage>
</organism>
<dbReference type="Pfam" id="PF08448">
    <property type="entry name" value="PAS_4"/>
    <property type="match status" value="1"/>
</dbReference>
<dbReference type="PRINTS" id="PR00344">
    <property type="entry name" value="BCTRLSENSOR"/>
</dbReference>
<dbReference type="Pfam" id="PF00512">
    <property type="entry name" value="HisKA"/>
    <property type="match status" value="1"/>
</dbReference>
<evidence type="ECO:0000313" key="13">
    <source>
        <dbReference type="Proteomes" id="UP000199513"/>
    </source>
</evidence>
<feature type="transmembrane region" description="Helical" evidence="8">
    <location>
        <begin position="83"/>
        <end position="104"/>
    </location>
</feature>
<feature type="transmembrane region" description="Helical" evidence="8">
    <location>
        <begin position="133"/>
        <end position="153"/>
    </location>
</feature>
<keyword evidence="8" id="KW-0472">Membrane</keyword>
<keyword evidence="8" id="KW-0812">Transmembrane</keyword>
<evidence type="ECO:0000259" key="9">
    <source>
        <dbReference type="PROSITE" id="PS50109"/>
    </source>
</evidence>
<name>A0A1I2GVW4_9BACT</name>
<dbReference type="SUPFAM" id="SSF55785">
    <property type="entry name" value="PYP-like sensor domain (PAS domain)"/>
    <property type="match status" value="1"/>
</dbReference>
<feature type="transmembrane region" description="Helical" evidence="8">
    <location>
        <begin position="160"/>
        <end position="183"/>
    </location>
</feature>
<dbReference type="CDD" id="cd00075">
    <property type="entry name" value="HATPase"/>
    <property type="match status" value="1"/>
</dbReference>
<evidence type="ECO:0000256" key="1">
    <source>
        <dbReference type="ARBA" id="ARBA00000085"/>
    </source>
</evidence>
<sequence length="600" mass="68275">MQNFKEKIDFIIGLGITPLLSPQQQQTVRIINGINLIFLCMLVLVFFTNIFSQNYIQSFTNLMIIFLLCLPIFIWNYKQYYQAAKIHFTVGAFVAIVMSTLTAYKAERFSETENVAFLTAIVIVLLFEKKLKVMLYLLLTALLFGLKALKLILMQGSIDLLYFHTLINTSIVLVGIYSFTTFFRNKLLASNTSLQELMQQLKVQNEEISLQNEEIRAQNEEIRAQNEEIRAQNDQLIVQQDLLDYQKNVLRSLIDALPIFVALLDKEGKYIIANKPYEHAFQMPTEQIEGNHYSKVLTPELVKNHRPLIEQGLEGKGSSFEEFTILPNGHKTYSYGKYTPIFNSNNTEVQFLAVFVTDITDLKESEKKLAAANKIKDKLFSIISHDLRSPLNSLFSLIEIVEKELITEQELRACLTDLTKSVTSVSQLLENLLQWSRSQIENQTIQPKTFSLREVIENNFNLLRKQAEQKQIQLFSDDTDVLVFADKNTIDLVVRNLLSNALKFSNFNSKIEVIVEAKDKFANISIKDYGIGIPDGILHKLLREELVSTQGTGKEKGTGLGLMLCREFVEKNGGKLNIISQEGKGSIFSFTIPLASANGE</sequence>
<dbReference type="Gene3D" id="3.30.565.10">
    <property type="entry name" value="Histidine kinase-like ATPase, C-terminal domain"/>
    <property type="match status" value="1"/>
</dbReference>
<keyword evidence="7" id="KW-0175">Coiled coil</keyword>
<dbReference type="InterPro" id="IPR036890">
    <property type="entry name" value="HATPase_C_sf"/>
</dbReference>
<dbReference type="InterPro" id="IPR000700">
    <property type="entry name" value="PAS-assoc_C"/>
</dbReference>
<dbReference type="PROSITE" id="PS50109">
    <property type="entry name" value="HIS_KIN"/>
    <property type="match status" value="1"/>
</dbReference>